<name>A0ABR3MDU6_9TELE</name>
<proteinExistence type="inferred from homology"/>
<keyword evidence="2" id="KW-0009">Actin-binding</keyword>
<evidence type="ECO:0000256" key="2">
    <source>
        <dbReference type="ARBA" id="ARBA00023203"/>
    </source>
</evidence>
<dbReference type="SUPFAM" id="SSF55753">
    <property type="entry name" value="Actin depolymerizing proteins"/>
    <property type="match status" value="1"/>
</dbReference>
<dbReference type="SMART" id="SM00102">
    <property type="entry name" value="ADF"/>
    <property type="match status" value="1"/>
</dbReference>
<dbReference type="EMBL" id="JAYMGO010000013">
    <property type="protein sequence ID" value="KAL1262765.1"/>
    <property type="molecule type" value="Genomic_DNA"/>
</dbReference>
<dbReference type="Gene3D" id="3.40.20.10">
    <property type="entry name" value="Severin"/>
    <property type="match status" value="1"/>
</dbReference>
<dbReference type="InterPro" id="IPR002108">
    <property type="entry name" value="ADF-H"/>
</dbReference>
<evidence type="ECO:0000256" key="1">
    <source>
        <dbReference type="ARBA" id="ARBA00006844"/>
    </source>
</evidence>
<comment type="caution">
    <text evidence="5">The sequence shown here is derived from an EMBL/GenBank/DDBJ whole genome shotgun (WGS) entry which is preliminary data.</text>
</comment>
<dbReference type="PRINTS" id="PR00006">
    <property type="entry name" value="COFILIN"/>
</dbReference>
<evidence type="ECO:0000313" key="5">
    <source>
        <dbReference type="EMBL" id="KAL1262765.1"/>
    </source>
</evidence>
<dbReference type="Pfam" id="PF00241">
    <property type="entry name" value="Cofilin_ADF"/>
    <property type="match status" value="1"/>
</dbReference>
<keyword evidence="3" id="KW-0732">Signal</keyword>
<reference evidence="5 6" key="1">
    <citation type="submission" date="2023-09" db="EMBL/GenBank/DDBJ databases">
        <authorList>
            <person name="Wang M."/>
        </authorList>
    </citation>
    <scope>NUCLEOTIDE SEQUENCE [LARGE SCALE GENOMIC DNA]</scope>
    <source>
        <strain evidence="5">GT-2023</strain>
        <tissue evidence="5">Liver</tissue>
    </source>
</reference>
<dbReference type="PANTHER" id="PTHR11913">
    <property type="entry name" value="COFILIN-RELATED"/>
    <property type="match status" value="1"/>
</dbReference>
<comment type="similarity">
    <text evidence="1">Belongs to the actin-binding proteins ADF family.</text>
</comment>
<gene>
    <name evidence="5" type="ORF">QQF64_005504</name>
</gene>
<protein>
    <recommendedName>
        <fullName evidence="4">ADF-H domain-containing protein</fullName>
    </recommendedName>
</protein>
<feature type="domain" description="ADF-H" evidence="4">
    <location>
        <begin position="56"/>
        <end position="201"/>
    </location>
</feature>
<keyword evidence="6" id="KW-1185">Reference proteome</keyword>
<organism evidence="5 6">
    <name type="scientific">Cirrhinus molitorella</name>
    <name type="common">mud carp</name>
    <dbReference type="NCBI Taxonomy" id="172907"/>
    <lineage>
        <taxon>Eukaryota</taxon>
        <taxon>Metazoa</taxon>
        <taxon>Chordata</taxon>
        <taxon>Craniata</taxon>
        <taxon>Vertebrata</taxon>
        <taxon>Euteleostomi</taxon>
        <taxon>Actinopterygii</taxon>
        <taxon>Neopterygii</taxon>
        <taxon>Teleostei</taxon>
        <taxon>Ostariophysi</taxon>
        <taxon>Cypriniformes</taxon>
        <taxon>Cyprinidae</taxon>
        <taxon>Labeoninae</taxon>
        <taxon>Labeonini</taxon>
        <taxon>Cirrhinus</taxon>
    </lineage>
</organism>
<sequence length="212" mass="23589">MSSRTQWTLSLLCKFTAALETPELAGFKEIISFCTRWGSNVLLSSVSEQTSGMASGVAISDEVIKHYDLIRVRLHGTEEGERFKLVVMCLSKDQKSIIVDEENCLKVKDVGKTDVFKKVLSKIPTDECCYALYDCSYVNNESVKEDLVFILSAPENASLKSKMVYASSKAALKAKMPGLKFEWQINETSDRELSTLVEKLGGKIKSLEGRPV</sequence>
<evidence type="ECO:0000259" key="4">
    <source>
        <dbReference type="PROSITE" id="PS51263"/>
    </source>
</evidence>
<dbReference type="InterPro" id="IPR017904">
    <property type="entry name" value="ADF/Cofilin"/>
</dbReference>
<dbReference type="InterPro" id="IPR029006">
    <property type="entry name" value="ADF-H/Gelsolin-like_dom_sf"/>
</dbReference>
<dbReference type="Proteomes" id="UP001558613">
    <property type="component" value="Unassembled WGS sequence"/>
</dbReference>
<accession>A0ABR3MDU6</accession>
<dbReference type="CDD" id="cd11286">
    <property type="entry name" value="ADF_cofilin_like"/>
    <property type="match status" value="1"/>
</dbReference>
<dbReference type="PROSITE" id="PS51263">
    <property type="entry name" value="ADF_H"/>
    <property type="match status" value="1"/>
</dbReference>
<evidence type="ECO:0000256" key="3">
    <source>
        <dbReference type="SAM" id="SignalP"/>
    </source>
</evidence>
<feature type="signal peptide" evidence="3">
    <location>
        <begin position="1"/>
        <end position="18"/>
    </location>
</feature>
<feature type="chain" id="PRO_5046972211" description="ADF-H domain-containing protein" evidence="3">
    <location>
        <begin position="19"/>
        <end position="212"/>
    </location>
</feature>
<evidence type="ECO:0000313" key="6">
    <source>
        <dbReference type="Proteomes" id="UP001558613"/>
    </source>
</evidence>